<name>A0A284RD45_ARMOS</name>
<reference evidence="3" key="1">
    <citation type="journal article" date="2017" name="Nat. Ecol. Evol.">
        <title>Genome expansion and lineage-specific genetic innovations in the forest pathogenic fungi Armillaria.</title>
        <authorList>
            <person name="Sipos G."/>
            <person name="Prasanna A.N."/>
            <person name="Walter M.C."/>
            <person name="O'Connor E."/>
            <person name="Balint B."/>
            <person name="Krizsan K."/>
            <person name="Kiss B."/>
            <person name="Hess J."/>
            <person name="Varga T."/>
            <person name="Slot J."/>
            <person name="Riley R."/>
            <person name="Boka B."/>
            <person name="Rigling D."/>
            <person name="Barry K."/>
            <person name="Lee J."/>
            <person name="Mihaltcheva S."/>
            <person name="LaButti K."/>
            <person name="Lipzen A."/>
            <person name="Waldron R."/>
            <person name="Moloney N.M."/>
            <person name="Sperisen C."/>
            <person name="Kredics L."/>
            <person name="Vagvoelgyi C."/>
            <person name="Patrignani A."/>
            <person name="Fitzpatrick D."/>
            <person name="Nagy I."/>
            <person name="Doyle S."/>
            <person name="Anderson J.B."/>
            <person name="Grigoriev I.V."/>
            <person name="Gueldener U."/>
            <person name="Muensterkoetter M."/>
            <person name="Nagy L.G."/>
        </authorList>
    </citation>
    <scope>NUCLEOTIDE SEQUENCE [LARGE SCALE GENOMIC DNA]</scope>
    <source>
        <strain evidence="3">C18/9</strain>
    </source>
</reference>
<feature type="region of interest" description="Disordered" evidence="1">
    <location>
        <begin position="120"/>
        <end position="142"/>
    </location>
</feature>
<dbReference type="EMBL" id="FUEG01000007">
    <property type="protein sequence ID" value="SJL06645.1"/>
    <property type="molecule type" value="Genomic_DNA"/>
</dbReference>
<feature type="compositionally biased region" description="Basic and acidic residues" evidence="1">
    <location>
        <begin position="123"/>
        <end position="142"/>
    </location>
</feature>
<evidence type="ECO:0000256" key="1">
    <source>
        <dbReference type="SAM" id="MobiDB-lite"/>
    </source>
</evidence>
<proteinExistence type="predicted"/>
<gene>
    <name evidence="2" type="ORF">ARMOST_09987</name>
</gene>
<dbReference type="Proteomes" id="UP000219338">
    <property type="component" value="Unassembled WGS sequence"/>
</dbReference>
<evidence type="ECO:0000313" key="3">
    <source>
        <dbReference type="Proteomes" id="UP000219338"/>
    </source>
</evidence>
<evidence type="ECO:0000313" key="2">
    <source>
        <dbReference type="EMBL" id="SJL06645.1"/>
    </source>
</evidence>
<dbReference type="STRING" id="47428.A0A284RD45"/>
<accession>A0A284RD45</accession>
<organism evidence="2 3">
    <name type="scientific">Armillaria ostoyae</name>
    <name type="common">Armillaria root rot fungus</name>
    <dbReference type="NCBI Taxonomy" id="47428"/>
    <lineage>
        <taxon>Eukaryota</taxon>
        <taxon>Fungi</taxon>
        <taxon>Dikarya</taxon>
        <taxon>Basidiomycota</taxon>
        <taxon>Agaricomycotina</taxon>
        <taxon>Agaricomycetes</taxon>
        <taxon>Agaricomycetidae</taxon>
        <taxon>Agaricales</taxon>
        <taxon>Marasmiineae</taxon>
        <taxon>Physalacriaceae</taxon>
        <taxon>Armillaria</taxon>
    </lineage>
</organism>
<dbReference type="AlphaFoldDB" id="A0A284RD45"/>
<protein>
    <submittedName>
        <fullName evidence="2">Uncharacterized protein</fullName>
    </submittedName>
</protein>
<sequence>MDWDDEYTLLATSSKGDALDFLNLDAPAATEAETPLSELIRHWMNERHAPCHPDATSPTASCPALLASPIHFVIHLSPATQRRQSREPRPVPNARCLLFMNHRQQPENALQNNVGSFWASGVGREEDKPARGRDEGTLWHSD</sequence>
<keyword evidence="3" id="KW-1185">Reference proteome</keyword>
<dbReference type="OrthoDB" id="338231at2759"/>